<evidence type="ECO:0000313" key="11">
    <source>
        <dbReference type="Proteomes" id="UP000772618"/>
    </source>
</evidence>
<dbReference type="InterPro" id="IPR003594">
    <property type="entry name" value="HATPase_dom"/>
</dbReference>
<feature type="domain" description="Histidine kinase" evidence="9">
    <location>
        <begin position="236"/>
        <end position="456"/>
    </location>
</feature>
<keyword evidence="4" id="KW-0547">Nucleotide-binding</keyword>
<accession>A0ABS5VS16</accession>
<evidence type="ECO:0000256" key="1">
    <source>
        <dbReference type="ARBA" id="ARBA00000085"/>
    </source>
</evidence>
<dbReference type="InterPro" id="IPR005467">
    <property type="entry name" value="His_kinase_dom"/>
</dbReference>
<keyword evidence="6" id="KW-0067">ATP-binding</keyword>
<keyword evidence="7" id="KW-0902">Two-component regulatory system</keyword>
<keyword evidence="8" id="KW-0812">Transmembrane</keyword>
<keyword evidence="3" id="KW-0808">Transferase</keyword>
<dbReference type="Pfam" id="PF02518">
    <property type="entry name" value="HATPase_c"/>
    <property type="match status" value="1"/>
</dbReference>
<keyword evidence="5" id="KW-0418">Kinase</keyword>
<evidence type="ECO:0000313" key="10">
    <source>
        <dbReference type="EMBL" id="MBT1704136.1"/>
    </source>
</evidence>
<dbReference type="SMART" id="SM00387">
    <property type="entry name" value="HATPase_c"/>
    <property type="match status" value="1"/>
</dbReference>
<organism evidence="10 11">
    <name type="scientific">Chryseosolibacter indicus</name>
    <dbReference type="NCBI Taxonomy" id="2782351"/>
    <lineage>
        <taxon>Bacteria</taxon>
        <taxon>Pseudomonadati</taxon>
        <taxon>Bacteroidota</taxon>
        <taxon>Cytophagia</taxon>
        <taxon>Cytophagales</taxon>
        <taxon>Chryseotaleaceae</taxon>
        <taxon>Chryseosolibacter</taxon>
    </lineage>
</organism>
<dbReference type="EMBL" id="JAHESD010000026">
    <property type="protein sequence ID" value="MBT1704136.1"/>
    <property type="molecule type" value="Genomic_DNA"/>
</dbReference>
<evidence type="ECO:0000256" key="2">
    <source>
        <dbReference type="ARBA" id="ARBA00012438"/>
    </source>
</evidence>
<dbReference type="PROSITE" id="PS50109">
    <property type="entry name" value="HIS_KIN"/>
    <property type="match status" value="1"/>
</dbReference>
<dbReference type="SUPFAM" id="SSF55874">
    <property type="entry name" value="ATPase domain of HSP90 chaperone/DNA topoisomerase II/histidine kinase"/>
    <property type="match status" value="1"/>
</dbReference>
<keyword evidence="8" id="KW-0472">Membrane</keyword>
<dbReference type="Proteomes" id="UP000772618">
    <property type="component" value="Unassembled WGS sequence"/>
</dbReference>
<dbReference type="PANTHER" id="PTHR43065">
    <property type="entry name" value="SENSOR HISTIDINE KINASE"/>
    <property type="match status" value="1"/>
</dbReference>
<name>A0ABS5VS16_9BACT</name>
<gene>
    <name evidence="10" type="ORF">KK060_12655</name>
</gene>
<feature type="transmembrane region" description="Helical" evidence="8">
    <location>
        <begin position="16"/>
        <end position="35"/>
    </location>
</feature>
<dbReference type="Gene3D" id="3.30.565.10">
    <property type="entry name" value="Histidine kinase-like ATPase, C-terminal domain"/>
    <property type="match status" value="1"/>
</dbReference>
<feature type="transmembrane region" description="Helical" evidence="8">
    <location>
        <begin position="41"/>
        <end position="58"/>
    </location>
</feature>
<evidence type="ECO:0000256" key="3">
    <source>
        <dbReference type="ARBA" id="ARBA00022679"/>
    </source>
</evidence>
<dbReference type="InterPro" id="IPR036890">
    <property type="entry name" value="HATPase_C_sf"/>
</dbReference>
<evidence type="ECO:0000259" key="9">
    <source>
        <dbReference type="PROSITE" id="PS50109"/>
    </source>
</evidence>
<evidence type="ECO:0000256" key="8">
    <source>
        <dbReference type="SAM" id="Phobius"/>
    </source>
</evidence>
<protein>
    <recommendedName>
        <fullName evidence="2">histidine kinase</fullName>
        <ecNumber evidence="2">2.7.13.3</ecNumber>
    </recommendedName>
</protein>
<dbReference type="EC" id="2.7.13.3" evidence="2"/>
<comment type="caution">
    <text evidence="10">The sequence shown here is derived from an EMBL/GenBank/DDBJ whole genome shotgun (WGS) entry which is preliminary data.</text>
</comment>
<dbReference type="PANTHER" id="PTHR43065:SF46">
    <property type="entry name" value="C4-DICARBOXYLATE TRANSPORT SENSOR PROTEIN DCTB"/>
    <property type="match status" value="1"/>
</dbReference>
<comment type="catalytic activity">
    <reaction evidence="1">
        <text>ATP + protein L-histidine = ADP + protein N-phospho-L-histidine.</text>
        <dbReference type="EC" id="2.7.13.3"/>
    </reaction>
</comment>
<sequence>MYSPKFFDGFNWRSPVIPRVAMLTSTVFLFCFFLFSERSWIYSLLFLAVSIYQIKLLVEYLDRSNTNIASFLDSISFDDLSYSFKTESDDPAVQRLHRELNEAMMKLRNSRREKDSEFLFFKNIVMHVGIGLIIFKEDGKIEIFNSAARKLLKTNKAENISDFKEVSDTLVNAFVKLKTGGRELLRLKIGDDFVQLSIYAIELTLRGENVKLISLQNIQNELEEKEMEAWQNLVRVLTHEIMNSVTPISSLAGIIEEELKQHMESQQEAPLTSEQLNDIHLSLQTISKRSEGLIHFVKEFRSLTSIPKPKPAQINVKLLLEELSMLHRKEIMERSIQLKISVYPEDLTISADRNMIDQVIINLLKNAIQAFEDQESKVIELKAGLNEKTRPVISVRDNGSGIDPEAMEKIFIPFFTTKKTGSGIGLSLSRQIMRQHQGTLTVKSSVGKGTEFFMRF</sequence>
<evidence type="ECO:0000256" key="7">
    <source>
        <dbReference type="ARBA" id="ARBA00023012"/>
    </source>
</evidence>
<keyword evidence="8" id="KW-1133">Transmembrane helix</keyword>
<reference evidence="10 11" key="1">
    <citation type="submission" date="2021-05" db="EMBL/GenBank/DDBJ databases">
        <title>A Polyphasic approach of four new species of the genus Ohtaekwangia: Ohtaekwangia histidinii sp. nov., Ohtaekwangia cretensis sp. nov., Ohtaekwangia indiensis sp. nov., Ohtaekwangia reichenbachii sp. nov. from diverse environment.</title>
        <authorList>
            <person name="Octaviana S."/>
        </authorList>
    </citation>
    <scope>NUCLEOTIDE SEQUENCE [LARGE SCALE GENOMIC DNA]</scope>
    <source>
        <strain evidence="10 11">PWU20</strain>
    </source>
</reference>
<evidence type="ECO:0000256" key="5">
    <source>
        <dbReference type="ARBA" id="ARBA00022777"/>
    </source>
</evidence>
<evidence type="ECO:0000256" key="6">
    <source>
        <dbReference type="ARBA" id="ARBA00022840"/>
    </source>
</evidence>
<evidence type="ECO:0000256" key="4">
    <source>
        <dbReference type="ARBA" id="ARBA00022741"/>
    </source>
</evidence>
<dbReference type="InterPro" id="IPR004358">
    <property type="entry name" value="Sig_transdc_His_kin-like_C"/>
</dbReference>
<keyword evidence="11" id="KW-1185">Reference proteome</keyword>
<proteinExistence type="predicted"/>
<dbReference type="RefSeq" id="WP_254154098.1">
    <property type="nucleotide sequence ID" value="NZ_JAHESD010000026.1"/>
</dbReference>
<dbReference type="PRINTS" id="PR00344">
    <property type="entry name" value="BCTRLSENSOR"/>
</dbReference>